<name>A0A543IF82_9ACTN</name>
<keyword evidence="3" id="KW-0411">Iron-sulfur</keyword>
<dbReference type="Gene3D" id="3.80.30.30">
    <property type="match status" value="1"/>
</dbReference>
<keyword evidence="1" id="KW-0479">Metal-binding</keyword>
<dbReference type="EMBL" id="VFPO01000001">
    <property type="protein sequence ID" value="TQM69214.1"/>
    <property type="molecule type" value="Genomic_DNA"/>
</dbReference>
<dbReference type="InterPro" id="IPR040086">
    <property type="entry name" value="MJ0683-like"/>
</dbReference>
<keyword evidence="6" id="KW-0456">Lyase</keyword>
<dbReference type="SFLD" id="SFLDG01084">
    <property type="entry name" value="Uncharacterised_Radical_SAM_Su"/>
    <property type="match status" value="1"/>
</dbReference>
<dbReference type="SUPFAM" id="SSF102114">
    <property type="entry name" value="Radical SAM enzymes"/>
    <property type="match status" value="1"/>
</dbReference>
<proteinExistence type="predicted"/>
<evidence type="ECO:0000256" key="2">
    <source>
        <dbReference type="ARBA" id="ARBA00023004"/>
    </source>
</evidence>
<feature type="compositionally biased region" description="Pro residues" evidence="4">
    <location>
        <begin position="331"/>
        <end position="340"/>
    </location>
</feature>
<evidence type="ECO:0000256" key="3">
    <source>
        <dbReference type="ARBA" id="ARBA00023014"/>
    </source>
</evidence>
<evidence type="ECO:0000313" key="7">
    <source>
        <dbReference type="Proteomes" id="UP000316706"/>
    </source>
</evidence>
<feature type="region of interest" description="Disordered" evidence="4">
    <location>
        <begin position="1"/>
        <end position="24"/>
    </location>
</feature>
<dbReference type="RefSeq" id="WP_185758821.1">
    <property type="nucleotide sequence ID" value="NZ_VFPO01000001.1"/>
</dbReference>
<feature type="compositionally biased region" description="Gly residues" evidence="4">
    <location>
        <begin position="9"/>
        <end position="19"/>
    </location>
</feature>
<reference evidence="6 7" key="1">
    <citation type="submission" date="2019-06" db="EMBL/GenBank/DDBJ databases">
        <title>Sequencing the genomes of 1000 actinobacteria strains.</title>
        <authorList>
            <person name="Klenk H.-P."/>
        </authorList>
    </citation>
    <scope>NUCLEOTIDE SEQUENCE [LARGE SCALE GENOMIC DNA]</scope>
    <source>
        <strain evidence="6 7">DSM 45043</strain>
    </source>
</reference>
<sequence>MRWDHLRLDGGGPPGGSPGGAADVPLIERRAVARTVDSPEFRGMTFYEVHARTVINKVPEASRVPFRWTINPYRGCSHACAYCFARKTHEYLDLDSGADFDSRIVVKVNAAERVRAELAAPRWRGEHIAMGTNVDCYQRAEGRYRLMPGILAALRDAANPFSILTKGTLILRDLPLLLEAAERTRVGAAVSVGTADRDLARLVEPGAPPPRARLETVAALNEAGIGCGVLMGPVIPYLSDSPAQLESAVRQIADAGAVSVSAITLHLRPGAREWFLAWLREHHPGLVAPYARLYRGGAYAPRDYQERISRQVRELAARHGITGRERRRAAPPRPGAPAPAAPKQLSLL</sequence>
<dbReference type="NCBIfam" id="NF038135">
    <property type="entry name" value="rSAM_Rv2578c"/>
    <property type="match status" value="1"/>
</dbReference>
<comment type="caution">
    <text evidence="6">The sequence shown here is derived from an EMBL/GenBank/DDBJ whole genome shotgun (WGS) entry which is preliminary data.</text>
</comment>
<dbReference type="PANTHER" id="PTHR43432:SF3">
    <property type="entry name" value="SLR0285 PROTEIN"/>
    <property type="match status" value="1"/>
</dbReference>
<dbReference type="PANTHER" id="PTHR43432">
    <property type="entry name" value="SLR0285 PROTEIN"/>
    <property type="match status" value="1"/>
</dbReference>
<dbReference type="PROSITE" id="PS51918">
    <property type="entry name" value="RADICAL_SAM"/>
    <property type="match status" value="1"/>
</dbReference>
<dbReference type="Pfam" id="PF04055">
    <property type="entry name" value="Radical_SAM"/>
    <property type="match status" value="1"/>
</dbReference>
<evidence type="ECO:0000313" key="6">
    <source>
        <dbReference type="EMBL" id="TQM69214.1"/>
    </source>
</evidence>
<dbReference type="AlphaFoldDB" id="A0A543IF82"/>
<evidence type="ECO:0000259" key="5">
    <source>
        <dbReference type="PROSITE" id="PS51918"/>
    </source>
</evidence>
<keyword evidence="2" id="KW-0408">Iron</keyword>
<evidence type="ECO:0000256" key="4">
    <source>
        <dbReference type="SAM" id="MobiDB-lite"/>
    </source>
</evidence>
<dbReference type="SFLD" id="SFLDS00029">
    <property type="entry name" value="Radical_SAM"/>
    <property type="match status" value="1"/>
</dbReference>
<dbReference type="Proteomes" id="UP000316706">
    <property type="component" value="Unassembled WGS sequence"/>
</dbReference>
<feature type="region of interest" description="Disordered" evidence="4">
    <location>
        <begin position="319"/>
        <end position="348"/>
    </location>
</feature>
<dbReference type="GO" id="GO:0016829">
    <property type="term" value="F:lyase activity"/>
    <property type="evidence" value="ECO:0007669"/>
    <property type="project" value="UniProtKB-KW"/>
</dbReference>
<evidence type="ECO:0000256" key="1">
    <source>
        <dbReference type="ARBA" id="ARBA00022723"/>
    </source>
</evidence>
<dbReference type="InterPro" id="IPR058240">
    <property type="entry name" value="rSAM_sf"/>
</dbReference>
<dbReference type="GO" id="GO:0046872">
    <property type="term" value="F:metal ion binding"/>
    <property type="evidence" value="ECO:0007669"/>
    <property type="project" value="UniProtKB-KW"/>
</dbReference>
<keyword evidence="7" id="KW-1185">Reference proteome</keyword>
<accession>A0A543IF82</accession>
<dbReference type="InterPro" id="IPR007197">
    <property type="entry name" value="rSAM"/>
</dbReference>
<feature type="domain" description="Radical SAM core" evidence="5">
    <location>
        <begin position="62"/>
        <end position="311"/>
    </location>
</feature>
<organism evidence="6 7">
    <name type="scientific">Actinomadura hallensis</name>
    <dbReference type="NCBI Taxonomy" id="337895"/>
    <lineage>
        <taxon>Bacteria</taxon>
        <taxon>Bacillati</taxon>
        <taxon>Actinomycetota</taxon>
        <taxon>Actinomycetes</taxon>
        <taxon>Streptosporangiales</taxon>
        <taxon>Thermomonosporaceae</taxon>
        <taxon>Actinomadura</taxon>
    </lineage>
</organism>
<gene>
    <name evidence="6" type="ORF">FHX41_2901</name>
</gene>
<dbReference type="GO" id="GO:0051536">
    <property type="term" value="F:iron-sulfur cluster binding"/>
    <property type="evidence" value="ECO:0007669"/>
    <property type="project" value="UniProtKB-KW"/>
</dbReference>
<protein>
    <submittedName>
        <fullName evidence="6">DNA repair photolyase</fullName>
    </submittedName>
</protein>